<feature type="transmembrane region" description="Helical" evidence="7">
    <location>
        <begin position="149"/>
        <end position="173"/>
    </location>
</feature>
<comment type="subcellular location">
    <subcellularLocation>
        <location evidence="1">Membrane</location>
        <topology evidence="1">Multi-pass membrane protein</topology>
    </subcellularLocation>
</comment>
<evidence type="ECO:0000256" key="2">
    <source>
        <dbReference type="ARBA" id="ARBA00006727"/>
    </source>
</evidence>
<comment type="similarity">
    <text evidence="2">Belongs to the major facilitator superfamily. Monocarboxylate porter (TC 2.A.1.13) family.</text>
</comment>
<dbReference type="eggNOG" id="KOG2504">
    <property type="taxonomic scope" value="Eukaryota"/>
</dbReference>
<feature type="transmembrane region" description="Helical" evidence="7">
    <location>
        <begin position="304"/>
        <end position="325"/>
    </location>
</feature>
<proteinExistence type="inferred from homology"/>
<dbReference type="PANTHER" id="PTHR11360:SF224">
    <property type="entry name" value="MAJOR FACILITATOR SUPERFAMILY (MFS) PROFILE DOMAIN-CONTAINING PROTEIN-RELATED"/>
    <property type="match status" value="1"/>
</dbReference>
<dbReference type="InterPro" id="IPR011701">
    <property type="entry name" value="MFS"/>
</dbReference>
<reference evidence="10" key="1">
    <citation type="journal article" date="2013" name="Genome Announc.">
        <title>Draft genome sequence of the grapevine dieback fungus Eutypa lata UCR-EL1.</title>
        <authorList>
            <person name="Blanco-Ulate B."/>
            <person name="Rolshausen P.E."/>
            <person name="Cantu D."/>
        </authorList>
    </citation>
    <scope>NUCLEOTIDE SEQUENCE [LARGE SCALE GENOMIC DNA]</scope>
    <source>
        <strain evidence="10">UCR-EL1</strain>
    </source>
</reference>
<evidence type="ECO:0000256" key="6">
    <source>
        <dbReference type="ARBA" id="ARBA00023136"/>
    </source>
</evidence>
<feature type="transmembrane region" description="Helical" evidence="7">
    <location>
        <begin position="185"/>
        <end position="202"/>
    </location>
</feature>
<keyword evidence="6 7" id="KW-0472">Membrane</keyword>
<feature type="domain" description="Major facilitator superfamily (MFS) profile" evidence="8">
    <location>
        <begin position="1"/>
        <end position="330"/>
    </location>
</feature>
<evidence type="ECO:0000259" key="8">
    <source>
        <dbReference type="PROSITE" id="PS50850"/>
    </source>
</evidence>
<feature type="transmembrane region" description="Helical" evidence="7">
    <location>
        <begin position="276"/>
        <end position="298"/>
    </location>
</feature>
<dbReference type="InterPro" id="IPR036259">
    <property type="entry name" value="MFS_trans_sf"/>
</dbReference>
<evidence type="ECO:0000256" key="3">
    <source>
        <dbReference type="ARBA" id="ARBA00022448"/>
    </source>
</evidence>
<dbReference type="OMA" id="HIFGVMM"/>
<keyword evidence="10" id="KW-1185">Reference proteome</keyword>
<keyword evidence="4 7" id="KW-0812">Transmembrane</keyword>
<name>M7T8E9_EUTLA</name>
<dbReference type="PANTHER" id="PTHR11360">
    <property type="entry name" value="MONOCARBOXYLATE TRANSPORTER"/>
    <property type="match status" value="1"/>
</dbReference>
<evidence type="ECO:0000256" key="1">
    <source>
        <dbReference type="ARBA" id="ARBA00004141"/>
    </source>
</evidence>
<sequence length="338" mass="36157">MQGPIIGHLYDRYGPRYLVLGGTFLHVFGLMMASLSTQYYQLLLSQGICSAIGASAIFQCSLNSLHGWFSKKRGAAFGISATGSSIGGIIFPITTSRLIREVGFPWAMRTCAFIILFLLVIANVTIAARHPPHPHSPTRSQLAKPFREPNFIFVAVGIFLFTFGMFAPINYLPVQATSVGVDSTVVQYLVAILNAGSLFGRLGSGFLGDKIGRYNIFVFVCYATGILILAMWIPVSSTGGIAAFSALFGFFSGAYVSLLAVLIVQISPFQEIGFRTGIAFFLSAIAGLVTSPICGAILDNTGGWTGVKVFAGVFCLAGTSLVLLARMRITGWKLAAVF</sequence>
<dbReference type="Gene3D" id="1.20.1250.20">
    <property type="entry name" value="MFS general substrate transporter like domains"/>
    <property type="match status" value="1"/>
</dbReference>
<dbReference type="SUPFAM" id="SSF103473">
    <property type="entry name" value="MFS general substrate transporter"/>
    <property type="match status" value="1"/>
</dbReference>
<evidence type="ECO:0000313" key="10">
    <source>
        <dbReference type="Proteomes" id="UP000012174"/>
    </source>
</evidence>
<dbReference type="KEGG" id="ela:UCREL1_10125"/>
<evidence type="ECO:0000256" key="4">
    <source>
        <dbReference type="ARBA" id="ARBA00022692"/>
    </source>
</evidence>
<feature type="transmembrane region" description="Helical" evidence="7">
    <location>
        <begin position="74"/>
        <end position="94"/>
    </location>
</feature>
<dbReference type="OrthoDB" id="5667at2759"/>
<evidence type="ECO:0000256" key="7">
    <source>
        <dbReference type="SAM" id="Phobius"/>
    </source>
</evidence>
<dbReference type="GO" id="GO:0016020">
    <property type="term" value="C:membrane"/>
    <property type="evidence" value="ECO:0007669"/>
    <property type="project" value="UniProtKB-SubCell"/>
</dbReference>
<gene>
    <name evidence="9" type="ORF">UCREL1_10125</name>
</gene>
<dbReference type="GO" id="GO:0022857">
    <property type="term" value="F:transmembrane transporter activity"/>
    <property type="evidence" value="ECO:0007669"/>
    <property type="project" value="InterPro"/>
</dbReference>
<feature type="transmembrane region" description="Helical" evidence="7">
    <location>
        <begin position="106"/>
        <end position="128"/>
    </location>
</feature>
<dbReference type="EMBL" id="KB707331">
    <property type="protein sequence ID" value="EMR62935.1"/>
    <property type="molecule type" value="Genomic_DNA"/>
</dbReference>
<dbReference type="PROSITE" id="PS50850">
    <property type="entry name" value="MFS"/>
    <property type="match status" value="1"/>
</dbReference>
<organism evidence="9 10">
    <name type="scientific">Eutypa lata (strain UCR-EL1)</name>
    <name type="common">Grapevine dieback disease fungus</name>
    <name type="synonym">Eutypa armeniacae</name>
    <dbReference type="NCBI Taxonomy" id="1287681"/>
    <lineage>
        <taxon>Eukaryota</taxon>
        <taxon>Fungi</taxon>
        <taxon>Dikarya</taxon>
        <taxon>Ascomycota</taxon>
        <taxon>Pezizomycotina</taxon>
        <taxon>Sordariomycetes</taxon>
        <taxon>Xylariomycetidae</taxon>
        <taxon>Xylariales</taxon>
        <taxon>Diatrypaceae</taxon>
        <taxon>Eutypa</taxon>
    </lineage>
</organism>
<dbReference type="Proteomes" id="UP000012174">
    <property type="component" value="Unassembled WGS sequence"/>
</dbReference>
<feature type="transmembrane region" description="Helical" evidence="7">
    <location>
        <begin position="241"/>
        <end position="264"/>
    </location>
</feature>
<dbReference type="Pfam" id="PF07690">
    <property type="entry name" value="MFS_1"/>
    <property type="match status" value="1"/>
</dbReference>
<dbReference type="InterPro" id="IPR020846">
    <property type="entry name" value="MFS_dom"/>
</dbReference>
<keyword evidence="5 7" id="KW-1133">Transmembrane helix</keyword>
<protein>
    <submittedName>
        <fullName evidence="9">Putative major facilitator superfamily transporter protein</fullName>
    </submittedName>
</protein>
<dbReference type="HOGENOM" id="CLU_001265_1_0_1"/>
<feature type="transmembrane region" description="Helical" evidence="7">
    <location>
        <begin position="17"/>
        <end position="36"/>
    </location>
</feature>
<feature type="transmembrane region" description="Helical" evidence="7">
    <location>
        <begin position="42"/>
        <end position="62"/>
    </location>
</feature>
<feature type="transmembrane region" description="Helical" evidence="7">
    <location>
        <begin position="214"/>
        <end position="235"/>
    </location>
</feature>
<dbReference type="InterPro" id="IPR050327">
    <property type="entry name" value="Proton-linked_MCT"/>
</dbReference>
<accession>M7T8E9</accession>
<evidence type="ECO:0000256" key="5">
    <source>
        <dbReference type="ARBA" id="ARBA00022989"/>
    </source>
</evidence>
<dbReference type="AlphaFoldDB" id="M7T8E9"/>
<evidence type="ECO:0000313" key="9">
    <source>
        <dbReference type="EMBL" id="EMR62935.1"/>
    </source>
</evidence>
<keyword evidence="3" id="KW-0813">Transport</keyword>